<dbReference type="InterPro" id="IPR025997">
    <property type="entry name" value="SBP_2_dom"/>
</dbReference>
<protein>
    <submittedName>
        <fullName evidence="6">Sugar ABC transporter substrate-binding protein</fullName>
    </submittedName>
</protein>
<comment type="similarity">
    <text evidence="2">Belongs to the bacterial solute-binding protein 2 family.</text>
</comment>
<dbReference type="SUPFAM" id="SSF53822">
    <property type="entry name" value="Periplasmic binding protein-like I"/>
    <property type="match status" value="1"/>
</dbReference>
<dbReference type="Pfam" id="PF13407">
    <property type="entry name" value="Peripla_BP_4"/>
    <property type="match status" value="1"/>
</dbReference>
<feature type="chain" id="PRO_5045995324" evidence="4">
    <location>
        <begin position="22"/>
        <end position="307"/>
    </location>
</feature>
<keyword evidence="7" id="KW-1185">Reference proteome</keyword>
<dbReference type="RefSeq" id="WP_249698719.1">
    <property type="nucleotide sequence ID" value="NZ_JAMFLX010000007.1"/>
</dbReference>
<evidence type="ECO:0000259" key="5">
    <source>
        <dbReference type="Pfam" id="PF13407"/>
    </source>
</evidence>
<dbReference type="PROSITE" id="PS51257">
    <property type="entry name" value="PROKAR_LIPOPROTEIN"/>
    <property type="match status" value="1"/>
</dbReference>
<comment type="subcellular location">
    <subcellularLocation>
        <location evidence="1">Cell envelope</location>
    </subcellularLocation>
</comment>
<keyword evidence="3 4" id="KW-0732">Signal</keyword>
<evidence type="ECO:0000256" key="4">
    <source>
        <dbReference type="SAM" id="SignalP"/>
    </source>
</evidence>
<dbReference type="PANTHER" id="PTHR46847:SF1">
    <property type="entry name" value="D-ALLOSE-BINDING PERIPLASMIC PROTEIN-RELATED"/>
    <property type="match status" value="1"/>
</dbReference>
<comment type="caution">
    <text evidence="6">The sequence shown here is derived from an EMBL/GenBank/DDBJ whole genome shotgun (WGS) entry which is preliminary data.</text>
</comment>
<reference evidence="6 7" key="1">
    <citation type="submission" date="2022-05" db="EMBL/GenBank/DDBJ databases">
        <authorList>
            <person name="Park J.-S."/>
        </authorList>
    </citation>
    <scope>NUCLEOTIDE SEQUENCE [LARGE SCALE GENOMIC DNA]</scope>
    <source>
        <strain evidence="6 7">2012CJ34-2</strain>
    </source>
</reference>
<accession>A0ABT0PEL9</accession>
<dbReference type="CDD" id="cd06301">
    <property type="entry name" value="PBP1_rhizopine_binding-like"/>
    <property type="match status" value="1"/>
</dbReference>
<feature type="domain" description="Periplasmic binding protein" evidence="5">
    <location>
        <begin position="30"/>
        <end position="285"/>
    </location>
</feature>
<dbReference type="Proteomes" id="UP001203338">
    <property type="component" value="Unassembled WGS sequence"/>
</dbReference>
<evidence type="ECO:0000256" key="1">
    <source>
        <dbReference type="ARBA" id="ARBA00004196"/>
    </source>
</evidence>
<evidence type="ECO:0000256" key="2">
    <source>
        <dbReference type="ARBA" id="ARBA00007639"/>
    </source>
</evidence>
<evidence type="ECO:0000313" key="7">
    <source>
        <dbReference type="Proteomes" id="UP001203338"/>
    </source>
</evidence>
<feature type="signal peptide" evidence="4">
    <location>
        <begin position="1"/>
        <end position="21"/>
    </location>
</feature>
<evidence type="ECO:0000256" key="3">
    <source>
        <dbReference type="ARBA" id="ARBA00022729"/>
    </source>
</evidence>
<sequence>MKKLVSVFMTCCALFLAGCGAQQDDGKVKIGVSIASFNDTFLMYVKDAMEAKAKELGDVEIVYTDGKEDVTIQLSQVENFIAQGMDSIIVIPASTDATKPITNAALKADINLVYVNRRPDYLPEGSYYIGSEERVAGEMQARYVAEALGGKGNVGILMGPLGADNTNKRTDGVKGIVADYPDMQVTREQSGKWMRDMGLSILENWIASGDKMDAIISNNDDMALGAIAALEANGMKKDVMVVGLDATPDALAFMEEGRLDATIFQDSKGQGQASVDTAYKLAKKETVEKETMVPFKLVTPENFKDFL</sequence>
<name>A0ABT0PEL9_9GAMM</name>
<proteinExistence type="inferred from homology"/>
<dbReference type="EMBL" id="JAMFLX010000007">
    <property type="protein sequence ID" value="MCL6269656.1"/>
    <property type="molecule type" value="Genomic_DNA"/>
</dbReference>
<evidence type="ECO:0000313" key="6">
    <source>
        <dbReference type="EMBL" id="MCL6269656.1"/>
    </source>
</evidence>
<dbReference type="PANTHER" id="PTHR46847">
    <property type="entry name" value="D-ALLOSE-BINDING PERIPLASMIC PROTEIN-RELATED"/>
    <property type="match status" value="1"/>
</dbReference>
<gene>
    <name evidence="6" type="ORF">M3P05_06840</name>
</gene>
<dbReference type="Gene3D" id="3.40.50.2300">
    <property type="match status" value="2"/>
</dbReference>
<dbReference type="InterPro" id="IPR028082">
    <property type="entry name" value="Peripla_BP_I"/>
</dbReference>
<organism evidence="6 7">
    <name type="scientific">Parendozoicomonas callyspongiae</name>
    <dbReference type="NCBI Taxonomy" id="2942213"/>
    <lineage>
        <taxon>Bacteria</taxon>
        <taxon>Pseudomonadati</taxon>
        <taxon>Pseudomonadota</taxon>
        <taxon>Gammaproteobacteria</taxon>
        <taxon>Oceanospirillales</taxon>
        <taxon>Endozoicomonadaceae</taxon>
        <taxon>Parendozoicomonas</taxon>
    </lineage>
</organism>